<keyword evidence="1" id="KW-0812">Transmembrane</keyword>
<gene>
    <name evidence="2" type="ORF">LTR05_006447</name>
</gene>
<evidence type="ECO:0000313" key="2">
    <source>
        <dbReference type="EMBL" id="KAK5083940.1"/>
    </source>
</evidence>
<evidence type="ECO:0000256" key="1">
    <source>
        <dbReference type="SAM" id="Phobius"/>
    </source>
</evidence>
<evidence type="ECO:0008006" key="4">
    <source>
        <dbReference type="Google" id="ProtNLM"/>
    </source>
</evidence>
<keyword evidence="1" id="KW-1133">Transmembrane helix</keyword>
<feature type="transmembrane region" description="Helical" evidence="1">
    <location>
        <begin position="30"/>
        <end position="48"/>
    </location>
</feature>
<protein>
    <recommendedName>
        <fullName evidence="4">Glycosyltransferase family 25 protein</fullName>
    </recommendedName>
</protein>
<keyword evidence="3" id="KW-1185">Reference proteome</keyword>
<dbReference type="Proteomes" id="UP001309876">
    <property type="component" value="Unassembled WGS sequence"/>
</dbReference>
<sequence length="398" mass="44342">MFATKENPIALPTSPVLRASRRPQYVREGVCLLVALTILGQLLLAWQYCSGDFLITSRFQDHSANSTLGFGSIYAVSKPGSPRQQPLINAAKLTSLNITIPLQPRWSEQDITDLQTPGNSALDRGSALAWLGHRNVLSEFLKTRHDTALILEDDVDWDTQLRIKQIPQTAYAIRELLGSHGNGYYGSLESWDIIWLGHCGDFFNAARGSDIPVIKSFIDSAMPKLEELHPWTRDFLKEIGAVKDQQRLVHNSVQPLCTFAYAITRPAAERVLNELAAREPLRNLGNPCKAYDVRLLESCRDEGLKCITVNPELFHHSDLGSEIAQVTDNLGSTQPSSVQKDMTELPTTNIRCSARSGKWQEIRDSITDSSIDAESLVKELAELSSECYIDDFLPHDLA</sequence>
<keyword evidence="1" id="KW-0472">Membrane</keyword>
<evidence type="ECO:0000313" key="3">
    <source>
        <dbReference type="Proteomes" id="UP001309876"/>
    </source>
</evidence>
<organism evidence="2 3">
    <name type="scientific">Lithohypha guttulata</name>
    <dbReference type="NCBI Taxonomy" id="1690604"/>
    <lineage>
        <taxon>Eukaryota</taxon>
        <taxon>Fungi</taxon>
        <taxon>Dikarya</taxon>
        <taxon>Ascomycota</taxon>
        <taxon>Pezizomycotina</taxon>
        <taxon>Eurotiomycetes</taxon>
        <taxon>Chaetothyriomycetidae</taxon>
        <taxon>Chaetothyriales</taxon>
        <taxon>Trichomeriaceae</taxon>
        <taxon>Lithohypha</taxon>
    </lineage>
</organism>
<dbReference type="AlphaFoldDB" id="A0AAN7SY22"/>
<proteinExistence type="predicted"/>
<name>A0AAN7SY22_9EURO</name>
<reference evidence="2 3" key="1">
    <citation type="submission" date="2023-08" db="EMBL/GenBank/DDBJ databases">
        <title>Black Yeasts Isolated from many extreme environments.</title>
        <authorList>
            <person name="Coleine C."/>
            <person name="Stajich J.E."/>
            <person name="Selbmann L."/>
        </authorList>
    </citation>
    <scope>NUCLEOTIDE SEQUENCE [LARGE SCALE GENOMIC DNA]</scope>
    <source>
        <strain evidence="2 3">CCFEE 5910</strain>
    </source>
</reference>
<comment type="caution">
    <text evidence="2">The sequence shown here is derived from an EMBL/GenBank/DDBJ whole genome shotgun (WGS) entry which is preliminary data.</text>
</comment>
<dbReference type="EMBL" id="JAVRRJ010000006">
    <property type="protein sequence ID" value="KAK5083940.1"/>
    <property type="molecule type" value="Genomic_DNA"/>
</dbReference>
<accession>A0AAN7SY22</accession>